<name>A0ABT6F618_9BACT</name>
<comment type="caution">
    <text evidence="1">The sequence shown here is derived from an EMBL/GenBank/DDBJ whole genome shotgun (WGS) entry which is preliminary data.</text>
</comment>
<reference evidence="1 2" key="1">
    <citation type="submission" date="2023-03" db="EMBL/GenBank/DDBJ databases">
        <title>Paludisphaera mucosa sp. nov. a novel planctomycete from northern fen.</title>
        <authorList>
            <person name="Ivanova A."/>
        </authorList>
    </citation>
    <scope>NUCLEOTIDE SEQUENCE [LARGE SCALE GENOMIC DNA]</scope>
    <source>
        <strain evidence="1 2">Pla2</strain>
    </source>
</reference>
<keyword evidence="2" id="KW-1185">Reference proteome</keyword>
<organism evidence="1 2">
    <name type="scientific">Paludisphaera mucosa</name>
    <dbReference type="NCBI Taxonomy" id="3030827"/>
    <lineage>
        <taxon>Bacteria</taxon>
        <taxon>Pseudomonadati</taxon>
        <taxon>Planctomycetota</taxon>
        <taxon>Planctomycetia</taxon>
        <taxon>Isosphaerales</taxon>
        <taxon>Isosphaeraceae</taxon>
        <taxon>Paludisphaera</taxon>
    </lineage>
</organism>
<gene>
    <name evidence="1" type="ORF">PZE19_03660</name>
</gene>
<dbReference type="Proteomes" id="UP001216907">
    <property type="component" value="Unassembled WGS sequence"/>
</dbReference>
<accession>A0ABT6F618</accession>
<proteinExistence type="predicted"/>
<sequence length="85" mass="9652">MTLTEEIRKFDPAWHAANAAVRANEPLSAMKVAVRKTLYGPWEAAAYDAMEWQAARGRPAPRSMFDAVRAAARWKRRLEDDHAAR</sequence>
<evidence type="ECO:0000313" key="2">
    <source>
        <dbReference type="Proteomes" id="UP001216907"/>
    </source>
</evidence>
<dbReference type="RefSeq" id="WP_277859216.1">
    <property type="nucleotide sequence ID" value="NZ_JARRAG010000001.1"/>
</dbReference>
<protein>
    <submittedName>
        <fullName evidence="1">Uncharacterized protein</fullName>
    </submittedName>
</protein>
<evidence type="ECO:0000313" key="1">
    <source>
        <dbReference type="EMBL" id="MDG3002854.1"/>
    </source>
</evidence>
<dbReference type="EMBL" id="JARRAG010000001">
    <property type="protein sequence ID" value="MDG3002854.1"/>
    <property type="molecule type" value="Genomic_DNA"/>
</dbReference>